<dbReference type="AlphaFoldDB" id="B0TT57"/>
<protein>
    <recommendedName>
        <fullName evidence="3">DUF1904 domain-containing protein</fullName>
    </recommendedName>
</protein>
<dbReference type="EMBL" id="CP000931">
    <property type="protein sequence ID" value="ABZ76618.1"/>
    <property type="molecule type" value="Genomic_DNA"/>
</dbReference>
<proteinExistence type="predicted"/>
<dbReference type="RefSeq" id="WP_012277148.1">
    <property type="nucleotide sequence ID" value="NC_010334.1"/>
</dbReference>
<dbReference type="eggNOG" id="COG1942">
    <property type="taxonomic scope" value="Bacteria"/>
</dbReference>
<accession>B0TT57</accession>
<dbReference type="STRING" id="458817.Shal_2057"/>
<name>B0TT57_SHEHH</name>
<dbReference type="KEGG" id="shl:Shal_2057"/>
<sequence>MPHLRISGLSEAAVATLSIGLLEALAKVCQAKPESFILDWVNSNNYRNGEQVNDIAQVEVLWFPKDPETHHRAQKVIREALLMANPKLQHVIVMFRQLEPSTYYKDGQHY</sequence>
<dbReference type="Pfam" id="PF08921">
    <property type="entry name" value="DUF1904"/>
    <property type="match status" value="1"/>
</dbReference>
<organism evidence="1 2">
    <name type="scientific">Shewanella halifaxensis (strain HAW-EB4)</name>
    <dbReference type="NCBI Taxonomy" id="458817"/>
    <lineage>
        <taxon>Bacteria</taxon>
        <taxon>Pseudomonadati</taxon>
        <taxon>Pseudomonadota</taxon>
        <taxon>Gammaproteobacteria</taxon>
        <taxon>Alteromonadales</taxon>
        <taxon>Shewanellaceae</taxon>
        <taxon>Shewanella</taxon>
    </lineage>
</organism>
<dbReference type="HOGENOM" id="CLU_168247_0_0_6"/>
<dbReference type="OrthoDB" id="5587545at2"/>
<evidence type="ECO:0000313" key="1">
    <source>
        <dbReference type="EMBL" id="ABZ76618.1"/>
    </source>
</evidence>
<reference evidence="1" key="1">
    <citation type="submission" date="2008-01" db="EMBL/GenBank/DDBJ databases">
        <title>Complete sequence of Shewanella halifaxensis HAW-EB4.</title>
        <authorList>
            <consortium name="US DOE Joint Genome Institute"/>
            <person name="Copeland A."/>
            <person name="Lucas S."/>
            <person name="Lapidus A."/>
            <person name="Glavina del Rio T."/>
            <person name="Dalin E."/>
            <person name="Tice H."/>
            <person name="Bruce D."/>
            <person name="Goodwin L."/>
            <person name="Pitluck S."/>
            <person name="Sims D."/>
            <person name="Brettin T."/>
            <person name="Detter J.C."/>
            <person name="Han C."/>
            <person name="Kuske C.R."/>
            <person name="Schmutz J."/>
            <person name="Larimer F."/>
            <person name="Land M."/>
            <person name="Hauser L."/>
            <person name="Kyrpides N."/>
            <person name="Kim E."/>
            <person name="Zhao J.-S."/>
            <person name="Richardson P."/>
        </authorList>
    </citation>
    <scope>NUCLEOTIDE SEQUENCE [LARGE SCALE GENOMIC DNA]</scope>
    <source>
        <strain evidence="1">HAW-EB4</strain>
    </source>
</reference>
<evidence type="ECO:0008006" key="3">
    <source>
        <dbReference type="Google" id="ProtNLM"/>
    </source>
</evidence>
<dbReference type="SUPFAM" id="SSF55331">
    <property type="entry name" value="Tautomerase/MIF"/>
    <property type="match status" value="1"/>
</dbReference>
<keyword evidence="2" id="KW-1185">Reference proteome</keyword>
<dbReference type="InterPro" id="IPR014347">
    <property type="entry name" value="Tautomerase/MIF_sf"/>
</dbReference>
<gene>
    <name evidence="1" type="ordered locus">Shal_2057</name>
</gene>
<evidence type="ECO:0000313" key="2">
    <source>
        <dbReference type="Proteomes" id="UP000001317"/>
    </source>
</evidence>
<dbReference type="Proteomes" id="UP000001317">
    <property type="component" value="Chromosome"/>
</dbReference>
<dbReference type="InterPro" id="IPR015017">
    <property type="entry name" value="DUF1904"/>
</dbReference>
<dbReference type="Gene3D" id="3.30.429.10">
    <property type="entry name" value="Macrophage Migration Inhibitory Factor"/>
    <property type="match status" value="1"/>
</dbReference>